<sequence>MNDDQTKLYWEANADTWSHLSRAGADIYRDEINTPEFLKHLPDIDGLTGLDIGCGDGYNTRLLADKGAKMTGLDISEKFITNASLNNPHASIEYKTGTALHTSFPNGTFDFATGFMSFMDVSDIDQLFRELNRILKPGAFVQFSISHPCFNPLNRKNLKDENGKVYAVELSSYFDTDNVIIEEWLFDINTGAVQPGMQPFRIPRFIRTLSQWFNAMAGNGFTIEMMNEPRPTPASIKRKPKLINATVVAYFLHIRCRKSYNK</sequence>
<evidence type="ECO:0000256" key="2">
    <source>
        <dbReference type="ARBA" id="ARBA00022603"/>
    </source>
</evidence>
<dbReference type="CDD" id="cd02440">
    <property type="entry name" value="AdoMet_MTases"/>
    <property type="match status" value="1"/>
</dbReference>
<proteinExistence type="inferred from homology"/>
<feature type="domain" description="Methyltransferase type 11" evidence="4">
    <location>
        <begin position="50"/>
        <end position="141"/>
    </location>
</feature>
<reference evidence="5 6" key="1">
    <citation type="submission" date="2019-02" db="EMBL/GenBank/DDBJ databases">
        <title>Genomic Encyclopedia of Type Strains, Phase IV (KMG-IV): sequencing the most valuable type-strain genomes for metagenomic binning, comparative biology and taxonomic classification.</title>
        <authorList>
            <person name="Goeker M."/>
        </authorList>
    </citation>
    <scope>NUCLEOTIDE SEQUENCE [LARGE SCALE GENOMIC DNA]</scope>
    <source>
        <strain evidence="5 6">DSM 18116</strain>
    </source>
</reference>
<organism evidence="5 6">
    <name type="scientific">Pseudobacter ginsenosidimutans</name>
    <dbReference type="NCBI Taxonomy" id="661488"/>
    <lineage>
        <taxon>Bacteria</taxon>
        <taxon>Pseudomonadati</taxon>
        <taxon>Bacteroidota</taxon>
        <taxon>Chitinophagia</taxon>
        <taxon>Chitinophagales</taxon>
        <taxon>Chitinophagaceae</taxon>
        <taxon>Pseudobacter</taxon>
    </lineage>
</organism>
<keyword evidence="6" id="KW-1185">Reference proteome</keyword>
<dbReference type="GO" id="GO:0032259">
    <property type="term" value="P:methylation"/>
    <property type="evidence" value="ECO:0007669"/>
    <property type="project" value="UniProtKB-KW"/>
</dbReference>
<dbReference type="GO" id="GO:0008757">
    <property type="term" value="F:S-adenosylmethionine-dependent methyltransferase activity"/>
    <property type="evidence" value="ECO:0007669"/>
    <property type="project" value="InterPro"/>
</dbReference>
<evidence type="ECO:0000313" key="5">
    <source>
        <dbReference type="EMBL" id="RZS75954.1"/>
    </source>
</evidence>
<dbReference type="Pfam" id="PF08241">
    <property type="entry name" value="Methyltransf_11"/>
    <property type="match status" value="1"/>
</dbReference>
<dbReference type="AlphaFoldDB" id="A0A4Q7N4L3"/>
<dbReference type="PANTHER" id="PTHR44942:SF4">
    <property type="entry name" value="METHYLTRANSFERASE TYPE 11 DOMAIN-CONTAINING PROTEIN"/>
    <property type="match status" value="1"/>
</dbReference>
<dbReference type="Gene3D" id="3.40.50.150">
    <property type="entry name" value="Vaccinia Virus protein VP39"/>
    <property type="match status" value="1"/>
</dbReference>
<dbReference type="InterPro" id="IPR013216">
    <property type="entry name" value="Methyltransf_11"/>
</dbReference>
<evidence type="ECO:0000256" key="1">
    <source>
        <dbReference type="ARBA" id="ARBA00008361"/>
    </source>
</evidence>
<keyword evidence="3 5" id="KW-0808">Transferase</keyword>
<dbReference type="OrthoDB" id="9791837at2"/>
<keyword evidence="2 5" id="KW-0489">Methyltransferase</keyword>
<accession>A0A4Q7N4L3</accession>
<dbReference type="InterPro" id="IPR051052">
    <property type="entry name" value="Diverse_substrate_MTase"/>
</dbReference>
<dbReference type="RefSeq" id="WP_130540286.1">
    <property type="nucleotide sequence ID" value="NZ_CP042431.1"/>
</dbReference>
<evidence type="ECO:0000256" key="3">
    <source>
        <dbReference type="ARBA" id="ARBA00022679"/>
    </source>
</evidence>
<dbReference type="EMBL" id="SGXA01000001">
    <property type="protein sequence ID" value="RZS75954.1"/>
    <property type="molecule type" value="Genomic_DNA"/>
</dbReference>
<name>A0A4Q7N4L3_9BACT</name>
<protein>
    <submittedName>
        <fullName evidence="5">Methyltransferase family protein</fullName>
    </submittedName>
</protein>
<dbReference type="SUPFAM" id="SSF53335">
    <property type="entry name" value="S-adenosyl-L-methionine-dependent methyltransferases"/>
    <property type="match status" value="1"/>
</dbReference>
<evidence type="ECO:0000259" key="4">
    <source>
        <dbReference type="Pfam" id="PF08241"/>
    </source>
</evidence>
<comment type="caution">
    <text evidence="5">The sequence shown here is derived from an EMBL/GenBank/DDBJ whole genome shotgun (WGS) entry which is preliminary data.</text>
</comment>
<evidence type="ECO:0000313" key="6">
    <source>
        <dbReference type="Proteomes" id="UP000293874"/>
    </source>
</evidence>
<dbReference type="InterPro" id="IPR029063">
    <property type="entry name" value="SAM-dependent_MTases_sf"/>
</dbReference>
<dbReference type="PANTHER" id="PTHR44942">
    <property type="entry name" value="METHYLTRANSF_11 DOMAIN-CONTAINING PROTEIN"/>
    <property type="match status" value="1"/>
</dbReference>
<gene>
    <name evidence="5" type="ORF">EV199_1830</name>
</gene>
<dbReference type="Proteomes" id="UP000293874">
    <property type="component" value="Unassembled WGS sequence"/>
</dbReference>
<comment type="similarity">
    <text evidence="1">Belongs to the methyltransferase superfamily.</text>
</comment>